<dbReference type="GO" id="GO:0008233">
    <property type="term" value="F:peptidase activity"/>
    <property type="evidence" value="ECO:0007669"/>
    <property type="project" value="UniProtKB-KW"/>
</dbReference>
<evidence type="ECO:0000256" key="1">
    <source>
        <dbReference type="ARBA" id="ARBA00011073"/>
    </source>
</evidence>
<dbReference type="EMBL" id="JAVDYG010000001">
    <property type="protein sequence ID" value="MDR7361337.1"/>
    <property type="molecule type" value="Genomic_DNA"/>
</dbReference>
<gene>
    <name evidence="7" type="ORF">J2S63_000890</name>
</gene>
<evidence type="ECO:0000313" key="8">
    <source>
        <dbReference type="Proteomes" id="UP001183648"/>
    </source>
</evidence>
<accession>A0ABU2BRQ7</accession>
<dbReference type="SUPFAM" id="SSF52743">
    <property type="entry name" value="Subtilisin-like"/>
    <property type="match status" value="1"/>
</dbReference>
<keyword evidence="3" id="KW-0378">Hydrolase</keyword>
<dbReference type="InterPro" id="IPR023828">
    <property type="entry name" value="Peptidase_S8_Ser-AS"/>
</dbReference>
<dbReference type="InterPro" id="IPR000209">
    <property type="entry name" value="Peptidase_S8/S53_dom"/>
</dbReference>
<dbReference type="InterPro" id="IPR036852">
    <property type="entry name" value="Peptidase_S8/S53_dom_sf"/>
</dbReference>
<evidence type="ECO:0000256" key="2">
    <source>
        <dbReference type="ARBA" id="ARBA00022670"/>
    </source>
</evidence>
<proteinExistence type="inferred from homology"/>
<dbReference type="Pfam" id="PF00082">
    <property type="entry name" value="Peptidase_S8"/>
    <property type="match status" value="1"/>
</dbReference>
<dbReference type="PANTHER" id="PTHR43806">
    <property type="entry name" value="PEPTIDASE S8"/>
    <property type="match status" value="1"/>
</dbReference>
<reference evidence="7 8" key="1">
    <citation type="submission" date="2023-07" db="EMBL/GenBank/DDBJ databases">
        <title>Sequencing the genomes of 1000 actinobacteria strains.</title>
        <authorList>
            <person name="Klenk H.-P."/>
        </authorList>
    </citation>
    <scope>NUCLEOTIDE SEQUENCE [LARGE SCALE GENOMIC DNA]</scope>
    <source>
        <strain evidence="7 8">DSM 19426</strain>
    </source>
</reference>
<keyword evidence="8" id="KW-1185">Reference proteome</keyword>
<dbReference type="PROSITE" id="PS00138">
    <property type="entry name" value="SUBTILASE_SER"/>
    <property type="match status" value="1"/>
</dbReference>
<comment type="caution">
    <text evidence="7">The sequence shown here is derived from an EMBL/GenBank/DDBJ whole genome shotgun (WGS) entry which is preliminary data.</text>
</comment>
<dbReference type="Proteomes" id="UP001183648">
    <property type="component" value="Unassembled WGS sequence"/>
</dbReference>
<keyword evidence="4" id="KW-0720">Serine protease</keyword>
<evidence type="ECO:0000313" key="7">
    <source>
        <dbReference type="EMBL" id="MDR7361337.1"/>
    </source>
</evidence>
<comment type="similarity">
    <text evidence="1 5">Belongs to the peptidase S8 family.</text>
</comment>
<sequence>MAHTAAGKYGAARSAGIVAVNASVRSSAGKPTYKDVDLVNALWFAYTKVSPAPAAVNISLGSRDIYSTTCDSRNQDLAGWISALRSRGTATVISAGNSNSSVGIGYPACMSRAVVVGNATLTSASGVPAVLGGTTGGSNSSSLVDLWAPGTDICSAVPTTLDKDGTRDGVDCSYYGTSMAAPQVTGAFAVLKAARPSYSVDQELTAFARNGYGITDSRNGVRRAMVDLANAVYYG</sequence>
<evidence type="ECO:0000259" key="6">
    <source>
        <dbReference type="Pfam" id="PF00082"/>
    </source>
</evidence>
<keyword evidence="2 7" id="KW-0645">Protease</keyword>
<evidence type="ECO:0000256" key="3">
    <source>
        <dbReference type="ARBA" id="ARBA00022801"/>
    </source>
</evidence>
<evidence type="ECO:0000256" key="5">
    <source>
        <dbReference type="PROSITE-ProRule" id="PRU01240"/>
    </source>
</evidence>
<dbReference type="Gene3D" id="3.40.50.200">
    <property type="entry name" value="Peptidase S8/S53 domain"/>
    <property type="match status" value="1"/>
</dbReference>
<dbReference type="GO" id="GO:0006508">
    <property type="term" value="P:proteolysis"/>
    <property type="evidence" value="ECO:0007669"/>
    <property type="project" value="UniProtKB-KW"/>
</dbReference>
<organism evidence="7 8">
    <name type="scientific">Nocardioides marmoribigeumensis</name>
    <dbReference type="NCBI Taxonomy" id="433649"/>
    <lineage>
        <taxon>Bacteria</taxon>
        <taxon>Bacillati</taxon>
        <taxon>Actinomycetota</taxon>
        <taxon>Actinomycetes</taxon>
        <taxon>Propionibacteriales</taxon>
        <taxon>Nocardioidaceae</taxon>
        <taxon>Nocardioides</taxon>
    </lineage>
</organism>
<evidence type="ECO:0000256" key="4">
    <source>
        <dbReference type="ARBA" id="ARBA00022825"/>
    </source>
</evidence>
<dbReference type="PROSITE" id="PS51892">
    <property type="entry name" value="SUBTILASE"/>
    <property type="match status" value="1"/>
</dbReference>
<feature type="domain" description="Peptidase S8/S53" evidence="6">
    <location>
        <begin position="1"/>
        <end position="202"/>
    </location>
</feature>
<dbReference type="InterPro" id="IPR050131">
    <property type="entry name" value="Peptidase_S8_subtilisin-like"/>
</dbReference>
<protein>
    <submittedName>
        <fullName evidence="7">Subtilisin family serine protease</fullName>
    </submittedName>
</protein>
<comment type="caution">
    <text evidence="5">Lacks conserved residue(s) required for the propagation of feature annotation.</text>
</comment>
<dbReference type="PANTHER" id="PTHR43806:SF11">
    <property type="entry name" value="CEREVISIN-RELATED"/>
    <property type="match status" value="1"/>
</dbReference>
<name>A0ABU2BRQ7_9ACTN</name>